<evidence type="ECO:0000256" key="6">
    <source>
        <dbReference type="ARBA" id="ARBA00023002"/>
    </source>
</evidence>
<dbReference type="EMBL" id="JABGBN010000008">
    <property type="protein sequence ID" value="NOL52359.1"/>
    <property type="molecule type" value="Genomic_DNA"/>
</dbReference>
<dbReference type="UniPathway" id="UPA00659"/>
<evidence type="ECO:0000259" key="15">
    <source>
        <dbReference type="Pfam" id="PF00725"/>
    </source>
</evidence>
<evidence type="ECO:0000256" key="1">
    <source>
        <dbReference type="ARBA" id="ARBA00004275"/>
    </source>
</evidence>
<dbReference type="InterPro" id="IPR006108">
    <property type="entry name" value="3HC_DH_C"/>
</dbReference>
<keyword evidence="8" id="KW-0443">Lipid metabolism</keyword>
<proteinExistence type="inferred from homology"/>
<feature type="domain" description="3-hydroxyacyl-CoA dehydrogenase C-terminal" evidence="15">
    <location>
        <begin position="478"/>
        <end position="571"/>
    </location>
</feature>
<dbReference type="AlphaFoldDB" id="A0A849P3X2"/>
<dbReference type="PROSITE" id="PS00166">
    <property type="entry name" value="ENOYL_COA_HYDRATASE"/>
    <property type="match status" value="1"/>
</dbReference>
<dbReference type="InterPro" id="IPR006176">
    <property type="entry name" value="3-OHacyl-CoA_DH_NAD-bd"/>
</dbReference>
<evidence type="ECO:0000256" key="3">
    <source>
        <dbReference type="ARBA" id="ARBA00008750"/>
    </source>
</evidence>
<sequence length="698" mass="76118">METVNYDVQQGVAVLTFCNPPVNGMNHDVRVGIVQAVDRANDDDSVKAIVITGANKIFSGGADITEFGTPKVTKHPILRSVIETLEFSQKIVIAAIQGTCLGGGLELSMGAHYRVAHVDANIGLPEVKLGILPGAGGTQRLPRAIGLEKALHMIVTGAFVKGKEFANTGLIDKVVEGDVVQEAVAFAQELVKNNAKPKLLRDEKVAFEGDAQAFLNEQREKLAAANKHYPAPVTCLDAVAGSVFLPFEAGLKQERRLFMGLMSSDESLALRHIFAAERAAYKIPDIPADTPLREIKKVAVIGAGTMGGGISMNFLNVGIPVTILEMKQEALDRGLSIIRRNYENTMKKGRLTAEQVEERMGLLKGTLSYDDIADADLIIEAVFEEMSVKETVFKELDRVAKPGAILASNTSTLDVDKIASFTKRPEDVIGLHFFSPANVMKLLEIVRGEKTAKDVLATSLQLARKIAKKPVVSGVCDGFIGNRMLYRYRAVGDQLLLEGASPSQIDRALENFGFAMGPYRVGDLAGLDIGWAIRKRKAAENPDVPYEPVIGDKLCEAGRFGQKTGKGWYRYEEGNREPLVDPEVEKIIDEYRASKGVVPRTFTDRDIVEQCIYALVNEGAKILEEGIALRASDLDVVYLNGYGFPAHRGGPMHYAQQVGLFNVVRSMKRFAKASPQAAEFWKVSPLLEQHAESGEPLK</sequence>
<dbReference type="RefSeq" id="WP_171681049.1">
    <property type="nucleotide sequence ID" value="NZ_JABGBN010000008.1"/>
</dbReference>
<keyword evidence="7" id="KW-0520">NAD</keyword>
<dbReference type="Gene3D" id="1.10.1040.50">
    <property type="match status" value="1"/>
</dbReference>
<dbReference type="GO" id="GO:0016853">
    <property type="term" value="F:isomerase activity"/>
    <property type="evidence" value="ECO:0007669"/>
    <property type="project" value="UniProtKB-KW"/>
</dbReference>
<evidence type="ECO:0000256" key="9">
    <source>
        <dbReference type="ARBA" id="ARBA00023140"/>
    </source>
</evidence>
<evidence type="ECO:0000256" key="14">
    <source>
        <dbReference type="RuleBase" id="RU003707"/>
    </source>
</evidence>
<dbReference type="SUPFAM" id="SSF52096">
    <property type="entry name" value="ClpP/crotonase"/>
    <property type="match status" value="1"/>
</dbReference>
<protein>
    <submittedName>
        <fullName evidence="17">3-hydroxyacyl-CoA dehydrogenase</fullName>
    </submittedName>
</protein>
<dbReference type="InterPro" id="IPR001753">
    <property type="entry name" value="Enoyl-CoA_hydra/iso"/>
</dbReference>
<dbReference type="SUPFAM" id="SSF51735">
    <property type="entry name" value="NAD(P)-binding Rossmann-fold domains"/>
    <property type="match status" value="1"/>
</dbReference>
<dbReference type="Pfam" id="PF00725">
    <property type="entry name" value="3HCDH"/>
    <property type="match status" value="1"/>
</dbReference>
<dbReference type="GO" id="GO:0003857">
    <property type="term" value="F:(3S)-3-hydroxyacyl-CoA dehydrogenase (NAD+) activity"/>
    <property type="evidence" value="ECO:0007669"/>
    <property type="project" value="UniProtKB-EC"/>
</dbReference>
<dbReference type="PANTHER" id="PTHR23309">
    <property type="entry name" value="3-HYDROXYACYL-COA DEHYROGENASE"/>
    <property type="match status" value="1"/>
</dbReference>
<organism evidence="17 18">
    <name type="scientific">Pelistega suis</name>
    <dbReference type="NCBI Taxonomy" id="1631957"/>
    <lineage>
        <taxon>Bacteria</taxon>
        <taxon>Pseudomonadati</taxon>
        <taxon>Pseudomonadota</taxon>
        <taxon>Betaproteobacteria</taxon>
        <taxon>Burkholderiales</taxon>
        <taxon>Alcaligenaceae</taxon>
        <taxon>Pelistega</taxon>
    </lineage>
</organism>
<dbReference type="InterPro" id="IPR029045">
    <property type="entry name" value="ClpP/crotonase-like_dom_sf"/>
</dbReference>
<dbReference type="Pfam" id="PF00378">
    <property type="entry name" value="ECH_1"/>
    <property type="match status" value="1"/>
</dbReference>
<evidence type="ECO:0000256" key="2">
    <source>
        <dbReference type="ARBA" id="ARBA00005005"/>
    </source>
</evidence>
<dbReference type="GO" id="GO:0006635">
    <property type="term" value="P:fatty acid beta-oxidation"/>
    <property type="evidence" value="ECO:0007669"/>
    <property type="project" value="UniProtKB-UniPathway"/>
</dbReference>
<accession>A0A849P3X2</accession>
<comment type="caution">
    <text evidence="17">The sequence shown here is derived from an EMBL/GenBank/DDBJ whole genome shotgun (WGS) entry which is preliminary data.</text>
</comment>
<comment type="catalytic activity">
    <reaction evidence="13">
        <text>a (3S)-3-hydroxyacyl-CoA + NAD(+) = a 3-oxoacyl-CoA + NADH + H(+)</text>
        <dbReference type="Rhea" id="RHEA:22432"/>
        <dbReference type="ChEBI" id="CHEBI:15378"/>
        <dbReference type="ChEBI" id="CHEBI:57318"/>
        <dbReference type="ChEBI" id="CHEBI:57540"/>
        <dbReference type="ChEBI" id="CHEBI:57945"/>
        <dbReference type="ChEBI" id="CHEBI:90726"/>
        <dbReference type="EC" id="1.1.1.35"/>
    </reaction>
</comment>
<name>A0A849P3X2_9BURK</name>
<evidence type="ECO:0000256" key="12">
    <source>
        <dbReference type="ARBA" id="ARBA00023268"/>
    </source>
</evidence>
<dbReference type="InterPro" id="IPR018376">
    <property type="entry name" value="Enoyl-CoA_hyd/isom_CS"/>
</dbReference>
<keyword evidence="5" id="KW-0442">Lipid degradation</keyword>
<reference evidence="17 18" key="1">
    <citation type="submission" date="2020-05" db="EMBL/GenBank/DDBJ databases">
        <authorList>
            <person name="Niu N."/>
        </authorList>
    </citation>
    <scope>NUCLEOTIDE SEQUENCE [LARGE SCALE GENOMIC DNA]</scope>
    <source>
        <strain evidence="17 18">3340-03</strain>
    </source>
</reference>
<evidence type="ECO:0000256" key="7">
    <source>
        <dbReference type="ARBA" id="ARBA00023027"/>
    </source>
</evidence>
<evidence type="ECO:0000256" key="8">
    <source>
        <dbReference type="ARBA" id="ARBA00023098"/>
    </source>
</evidence>
<keyword evidence="10" id="KW-0413">Isomerase</keyword>
<dbReference type="Pfam" id="PF02737">
    <property type="entry name" value="3HCDH_N"/>
    <property type="match status" value="1"/>
</dbReference>
<comment type="pathway">
    <text evidence="2">Lipid metabolism; fatty acid beta-oxidation.</text>
</comment>
<dbReference type="FunFam" id="1.10.1040.50:FF:000006">
    <property type="entry name" value="Peroxisomal bifunctional enzyme"/>
    <property type="match status" value="1"/>
</dbReference>
<comment type="similarity">
    <text evidence="3">In the N-terminal section; belongs to the enoyl-CoA hydratase/isomerase family.</text>
</comment>
<evidence type="ECO:0000256" key="4">
    <source>
        <dbReference type="ARBA" id="ARBA00022832"/>
    </source>
</evidence>
<dbReference type="SUPFAM" id="SSF48179">
    <property type="entry name" value="6-phosphogluconate dehydrogenase C-terminal domain-like"/>
    <property type="match status" value="2"/>
</dbReference>
<evidence type="ECO:0000259" key="16">
    <source>
        <dbReference type="Pfam" id="PF02737"/>
    </source>
</evidence>
<evidence type="ECO:0000313" key="17">
    <source>
        <dbReference type="EMBL" id="NOL52359.1"/>
    </source>
</evidence>
<evidence type="ECO:0000313" key="18">
    <source>
        <dbReference type="Proteomes" id="UP000537862"/>
    </source>
</evidence>
<gene>
    <name evidence="17" type="ORF">HKX39_09305</name>
</gene>
<dbReference type="FunFam" id="3.40.50.720:FF:000009">
    <property type="entry name" value="Fatty oxidation complex, alpha subunit"/>
    <property type="match status" value="1"/>
</dbReference>
<keyword evidence="11" id="KW-0456">Lyase</keyword>
<keyword evidence="12" id="KW-0511">Multifunctional enzyme</keyword>
<dbReference type="GO" id="GO:0004300">
    <property type="term" value="F:enoyl-CoA hydratase activity"/>
    <property type="evidence" value="ECO:0007669"/>
    <property type="project" value="UniProtKB-ARBA"/>
</dbReference>
<dbReference type="CDD" id="cd06558">
    <property type="entry name" value="crotonase-like"/>
    <property type="match status" value="1"/>
</dbReference>
<evidence type="ECO:0000256" key="5">
    <source>
        <dbReference type="ARBA" id="ARBA00022963"/>
    </source>
</evidence>
<comment type="subcellular location">
    <subcellularLocation>
        <location evidence="1">Peroxisome</location>
    </subcellularLocation>
</comment>
<dbReference type="InterPro" id="IPR036291">
    <property type="entry name" value="NAD(P)-bd_dom_sf"/>
</dbReference>
<comment type="similarity">
    <text evidence="14">Belongs to the enoyl-CoA hydratase/isomerase family.</text>
</comment>
<evidence type="ECO:0000256" key="10">
    <source>
        <dbReference type="ARBA" id="ARBA00023235"/>
    </source>
</evidence>
<dbReference type="GO" id="GO:0070403">
    <property type="term" value="F:NAD+ binding"/>
    <property type="evidence" value="ECO:0007669"/>
    <property type="project" value="InterPro"/>
</dbReference>
<keyword evidence="4" id="KW-0276">Fatty acid metabolism</keyword>
<dbReference type="InterPro" id="IPR008927">
    <property type="entry name" value="6-PGluconate_DH-like_C_sf"/>
</dbReference>
<keyword evidence="6" id="KW-0560">Oxidoreductase</keyword>
<keyword evidence="18" id="KW-1185">Reference proteome</keyword>
<feature type="domain" description="3-hydroxyacyl-CoA dehydrogenase NAD binding" evidence="16">
    <location>
        <begin position="297"/>
        <end position="473"/>
    </location>
</feature>
<dbReference type="Proteomes" id="UP000537862">
    <property type="component" value="Unassembled WGS sequence"/>
</dbReference>
<evidence type="ECO:0000256" key="13">
    <source>
        <dbReference type="ARBA" id="ARBA00049556"/>
    </source>
</evidence>
<dbReference type="Gene3D" id="3.40.50.720">
    <property type="entry name" value="NAD(P)-binding Rossmann-like Domain"/>
    <property type="match status" value="1"/>
</dbReference>
<evidence type="ECO:0000256" key="11">
    <source>
        <dbReference type="ARBA" id="ARBA00023239"/>
    </source>
</evidence>
<dbReference type="Gene3D" id="3.90.226.10">
    <property type="entry name" value="2-enoyl-CoA Hydratase, Chain A, domain 1"/>
    <property type="match status" value="1"/>
</dbReference>
<keyword evidence="9" id="KW-0576">Peroxisome</keyword>